<dbReference type="Proteomes" id="UP000091926">
    <property type="component" value="Plasmid unnamed1"/>
</dbReference>
<dbReference type="EMBL" id="CP016173">
    <property type="protein sequence ID" value="ANN80842.1"/>
    <property type="molecule type" value="Genomic_DNA"/>
</dbReference>
<proteinExistence type="predicted"/>
<keyword evidence="1" id="KW-0614">Plasmid</keyword>
<reference evidence="1 2" key="1">
    <citation type="submission" date="2016-06" db="EMBL/GenBank/DDBJ databases">
        <title>Complete genome sequences of Bordetella bronchialis and Bordetella flabilis.</title>
        <authorList>
            <person name="LiPuma J.J."/>
            <person name="Spilker T."/>
        </authorList>
    </citation>
    <scope>NUCLEOTIDE SEQUENCE [LARGE SCALE GENOMIC DNA]</scope>
    <source>
        <strain evidence="1 2">AU10664</strain>
        <plasmid evidence="1 2">unnamed1</plasmid>
    </source>
</reference>
<dbReference type="KEGG" id="bfz:BAU07_26325"/>
<evidence type="ECO:0000313" key="1">
    <source>
        <dbReference type="EMBL" id="ANN80842.1"/>
    </source>
</evidence>
<name>A0A193GL72_9BORD</name>
<dbReference type="AlphaFoldDB" id="A0A193GL72"/>
<gene>
    <name evidence="1" type="ORF">BAU07_26325</name>
</gene>
<accession>A0A193GL72</accession>
<evidence type="ECO:0000313" key="2">
    <source>
        <dbReference type="Proteomes" id="UP000091926"/>
    </source>
</evidence>
<protein>
    <submittedName>
        <fullName evidence="1">Uncharacterized protein</fullName>
    </submittedName>
</protein>
<sequence>MLMTPRQFPILRDSLADPSRFDMAVEQVLAGVEAGSIRNVVWRDAKETLSRIVDKAWKLHVSEPFFYGKWESHPEDVRLLYNSIMVMGLHDIISTSKKVSRSKASGPAVDAMRTFCAEVLPLSEAVASLKNKVVKGRAPSLAPSKPVNPNKVVKTCPVCFRRIAVQRGTMAHHGYERPGSGWQTASCPGIQFKPLEVSSEGLEWLISTLHAQLATATRAYDSRGTHPEFLLVKRMYNGPLERVTRDDPLWPQAFRRHVAQLEGEIAGLKREIPFLEKKLEAWEPEAA</sequence>
<organism evidence="1 2">
    <name type="scientific">Bordetella flabilis</name>
    <dbReference type="NCBI Taxonomy" id="463014"/>
    <lineage>
        <taxon>Bacteria</taxon>
        <taxon>Pseudomonadati</taxon>
        <taxon>Pseudomonadota</taxon>
        <taxon>Betaproteobacteria</taxon>
        <taxon>Burkholderiales</taxon>
        <taxon>Alcaligenaceae</taxon>
        <taxon>Bordetella</taxon>
    </lineage>
</organism>
<geneLocation type="plasmid" evidence="1 2">
    <name>unnamed1</name>
</geneLocation>
<keyword evidence="2" id="KW-1185">Reference proteome</keyword>